<accession>A0A1I0I5I5</accession>
<sequence>MCRYGQITYKDHYACFACRKTFKRRVLRDIDRNKVMADSTPATCPECQGLMADMGKDFKSPPKDDTKAWRHLRDLYSVGITYHSCGCSGPGYVPADKPALITYLEIKLADYVAEQHFWLTRCEPQTRREADADRRANWSRFWTLPKEQQEQKSVGNSEAVAFWKERLETLTAQLAGLKAA</sequence>
<dbReference type="EMBL" id="FOHS01000004">
    <property type="protein sequence ID" value="SET91563.1"/>
    <property type="molecule type" value="Genomic_DNA"/>
</dbReference>
<protein>
    <submittedName>
        <fullName evidence="1">Uncharacterized protein</fullName>
    </submittedName>
</protein>
<evidence type="ECO:0000313" key="2">
    <source>
        <dbReference type="Proteomes" id="UP000198697"/>
    </source>
</evidence>
<dbReference type="RefSeq" id="WP_092773234.1">
    <property type="nucleotide sequence ID" value="NZ_FOHS01000004.1"/>
</dbReference>
<organism evidence="1 2">
    <name type="scientific">Hymenobacter actinosclerus</name>
    <dbReference type="NCBI Taxonomy" id="82805"/>
    <lineage>
        <taxon>Bacteria</taxon>
        <taxon>Pseudomonadati</taxon>
        <taxon>Bacteroidota</taxon>
        <taxon>Cytophagia</taxon>
        <taxon>Cytophagales</taxon>
        <taxon>Hymenobacteraceae</taxon>
        <taxon>Hymenobacter</taxon>
    </lineage>
</organism>
<gene>
    <name evidence="1" type="ORF">SAMN04487998_3140</name>
</gene>
<dbReference type="OrthoDB" id="69438at2"/>
<dbReference type="Proteomes" id="UP000198697">
    <property type="component" value="Unassembled WGS sequence"/>
</dbReference>
<reference evidence="2" key="1">
    <citation type="submission" date="2016-10" db="EMBL/GenBank/DDBJ databases">
        <authorList>
            <person name="Varghese N."/>
            <person name="Submissions S."/>
        </authorList>
    </citation>
    <scope>NUCLEOTIDE SEQUENCE [LARGE SCALE GENOMIC DNA]</scope>
    <source>
        <strain evidence="2">DSM 15310</strain>
    </source>
</reference>
<dbReference type="AlphaFoldDB" id="A0A1I0I5I5"/>
<evidence type="ECO:0000313" key="1">
    <source>
        <dbReference type="EMBL" id="SET91563.1"/>
    </source>
</evidence>
<keyword evidence="2" id="KW-1185">Reference proteome</keyword>
<name>A0A1I0I5I5_9BACT</name>
<dbReference type="STRING" id="82805.SAMN04487998_3140"/>
<proteinExistence type="predicted"/>